<accession>A0AA87CUH4</accession>
<comment type="caution">
    <text evidence="1">The sequence shown here is derived from an EMBL/GenBank/DDBJ whole genome shotgun (WGS) entry which is preliminary data.</text>
</comment>
<gene>
    <name evidence="1" type="ORF">PROSTU_00956</name>
</gene>
<reference evidence="1 2" key="3">
    <citation type="submission" date="2008-05" db="EMBL/GenBank/DDBJ databases">
        <authorList>
            <person name="Fulton L."/>
            <person name="Clifton S."/>
            <person name="Fulton B."/>
            <person name="Xu J."/>
            <person name="Minx P."/>
            <person name="Pepin K.H."/>
            <person name="Johnson M."/>
            <person name="Thiruvilangam P."/>
            <person name="Bhonagiri V."/>
            <person name="Nash W.E."/>
            <person name="Mardis E.R."/>
            <person name="Wilson R.K."/>
        </authorList>
    </citation>
    <scope>NUCLEOTIDE SEQUENCE [LARGE SCALE GENOMIC DNA]</scope>
    <source>
        <strain evidence="1 2">ATCC 25827</strain>
    </source>
</reference>
<reference evidence="2" key="1">
    <citation type="submission" date="2008-04" db="EMBL/GenBank/DDBJ databases">
        <title>Draft genome sequence of Providencia stuartii (ATCC 25827).</title>
        <authorList>
            <person name="Sudarsanam P."/>
            <person name="Ley R."/>
            <person name="Guruge J."/>
            <person name="Turnbaugh P.J."/>
            <person name="Mahowald M."/>
            <person name="Liep D."/>
            <person name="Gordon J."/>
        </authorList>
    </citation>
    <scope>NUCLEOTIDE SEQUENCE [LARGE SCALE GENOMIC DNA]</scope>
    <source>
        <strain evidence="2">ATCC 25827</strain>
    </source>
</reference>
<dbReference type="AlphaFoldDB" id="A0AA87CUH4"/>
<evidence type="ECO:0000313" key="1">
    <source>
        <dbReference type="EMBL" id="EDU60975.1"/>
    </source>
</evidence>
<proteinExistence type="predicted"/>
<dbReference type="Proteomes" id="UP000004506">
    <property type="component" value="Unassembled WGS sequence"/>
</dbReference>
<reference evidence="2" key="2">
    <citation type="submission" date="2008-04" db="EMBL/GenBank/DDBJ databases">
        <title>Draft genome sequence of Providencia stuartii(ATCC 25827).</title>
        <authorList>
            <person name="Sudarsanam P."/>
            <person name="Ley R."/>
            <person name="Guruge J."/>
            <person name="Turnbaugh P.J."/>
            <person name="Mahowald M."/>
            <person name="Liep D."/>
            <person name="Gordon J."/>
        </authorList>
    </citation>
    <scope>NUCLEOTIDE SEQUENCE [LARGE SCALE GENOMIC DNA]</scope>
    <source>
        <strain evidence="2">ATCC 25827</strain>
    </source>
</reference>
<protein>
    <submittedName>
        <fullName evidence="1">Uncharacterized protein</fullName>
    </submittedName>
</protein>
<sequence>MKCKQSTENGFQFTQTVFIMHHLMKFKWRYWFWALLGKYEE</sequence>
<evidence type="ECO:0000313" key="2">
    <source>
        <dbReference type="Proteomes" id="UP000004506"/>
    </source>
</evidence>
<dbReference type="EMBL" id="ABJD02000085">
    <property type="protein sequence ID" value="EDU60975.1"/>
    <property type="molecule type" value="Genomic_DNA"/>
</dbReference>
<organism evidence="1 2">
    <name type="scientific">Providencia stuartii ATCC 25827</name>
    <dbReference type="NCBI Taxonomy" id="471874"/>
    <lineage>
        <taxon>Bacteria</taxon>
        <taxon>Pseudomonadati</taxon>
        <taxon>Pseudomonadota</taxon>
        <taxon>Gammaproteobacteria</taxon>
        <taxon>Enterobacterales</taxon>
        <taxon>Morganellaceae</taxon>
        <taxon>Providencia</taxon>
    </lineage>
</organism>
<name>A0AA87CUH4_PROST</name>